<evidence type="ECO:0000313" key="1">
    <source>
        <dbReference type="EMBL" id="KAJ8444562.1"/>
    </source>
</evidence>
<organism evidence="1 2">
    <name type="scientific">Carnegiea gigantea</name>
    <dbReference type="NCBI Taxonomy" id="171969"/>
    <lineage>
        <taxon>Eukaryota</taxon>
        <taxon>Viridiplantae</taxon>
        <taxon>Streptophyta</taxon>
        <taxon>Embryophyta</taxon>
        <taxon>Tracheophyta</taxon>
        <taxon>Spermatophyta</taxon>
        <taxon>Magnoliopsida</taxon>
        <taxon>eudicotyledons</taxon>
        <taxon>Gunneridae</taxon>
        <taxon>Pentapetalae</taxon>
        <taxon>Caryophyllales</taxon>
        <taxon>Cactineae</taxon>
        <taxon>Cactaceae</taxon>
        <taxon>Cactoideae</taxon>
        <taxon>Echinocereeae</taxon>
        <taxon>Carnegiea</taxon>
    </lineage>
</organism>
<dbReference type="Proteomes" id="UP001153076">
    <property type="component" value="Unassembled WGS sequence"/>
</dbReference>
<dbReference type="AlphaFoldDB" id="A0A9Q1KJU2"/>
<proteinExistence type="predicted"/>
<protein>
    <submittedName>
        <fullName evidence="1">Uncharacterized protein</fullName>
    </submittedName>
</protein>
<keyword evidence="2" id="KW-1185">Reference proteome</keyword>
<gene>
    <name evidence="1" type="ORF">Cgig2_021312</name>
</gene>
<dbReference type="OrthoDB" id="1938625at2759"/>
<accession>A0A9Q1KJU2</accession>
<dbReference type="EMBL" id="JAKOGI010000094">
    <property type="protein sequence ID" value="KAJ8444562.1"/>
    <property type="molecule type" value="Genomic_DNA"/>
</dbReference>
<name>A0A9Q1KJU2_9CARY</name>
<sequence>MFPFSYLFSPRSGNEVRLNGSSLVMIKLGSSLLQFMDTFYKSLLRKELTHRAKIDMDIIQADALLIAEQQLRMCSPFSDKGMKDSIFSTPNIKAPGANGFNSGFYKFLFSSSYKWQRIRFQRLAGTIYGVACTPKKYRGLGIKNFKAWNRANIAKLVWVMALKKDLLWVKWVHGSAIILHFRTVASTGRNCTM</sequence>
<comment type="caution">
    <text evidence="1">The sequence shown here is derived from an EMBL/GenBank/DDBJ whole genome shotgun (WGS) entry which is preliminary data.</text>
</comment>
<reference evidence="1" key="1">
    <citation type="submission" date="2022-04" db="EMBL/GenBank/DDBJ databases">
        <title>Carnegiea gigantea Genome sequencing and assembly v2.</title>
        <authorList>
            <person name="Copetti D."/>
            <person name="Sanderson M.J."/>
            <person name="Burquez A."/>
            <person name="Wojciechowski M.F."/>
        </authorList>
    </citation>
    <scope>NUCLEOTIDE SEQUENCE</scope>
    <source>
        <strain evidence="1">SGP5-SGP5p</strain>
        <tissue evidence="1">Aerial part</tissue>
    </source>
</reference>
<evidence type="ECO:0000313" key="2">
    <source>
        <dbReference type="Proteomes" id="UP001153076"/>
    </source>
</evidence>